<name>A0AC35G938_9BILA</name>
<dbReference type="Proteomes" id="UP000887580">
    <property type="component" value="Unplaced"/>
</dbReference>
<reference evidence="2" key="1">
    <citation type="submission" date="2022-11" db="UniProtKB">
        <authorList>
            <consortium name="WormBaseParasite"/>
        </authorList>
    </citation>
    <scope>IDENTIFICATION</scope>
</reference>
<evidence type="ECO:0000313" key="2">
    <source>
        <dbReference type="WBParaSite" id="PS1159_v2.g2925.t1"/>
    </source>
</evidence>
<proteinExistence type="predicted"/>
<protein>
    <submittedName>
        <fullName evidence="2">Uncharacterized protein</fullName>
    </submittedName>
</protein>
<organism evidence="1 2">
    <name type="scientific">Panagrolaimus sp. PS1159</name>
    <dbReference type="NCBI Taxonomy" id="55785"/>
    <lineage>
        <taxon>Eukaryota</taxon>
        <taxon>Metazoa</taxon>
        <taxon>Ecdysozoa</taxon>
        <taxon>Nematoda</taxon>
        <taxon>Chromadorea</taxon>
        <taxon>Rhabditida</taxon>
        <taxon>Tylenchina</taxon>
        <taxon>Panagrolaimomorpha</taxon>
        <taxon>Panagrolaimoidea</taxon>
        <taxon>Panagrolaimidae</taxon>
        <taxon>Panagrolaimus</taxon>
    </lineage>
</organism>
<sequence>MFRLSLCFLSIVGIISAQSLNSAMSGVHCAKNQVVNKVTLYEDGSIEAECGPMPCGVSGTTCTENNTACKGDVFSGMKWAPNGQALLLRCCGLEVGSKVYVGTDTVQLGSYYIGGSVAAKDKSGHGGGSEYDFVSNIRAEQNGVRIWVHRIICAATEDHDEIRRAPARTDVAPLTSPNDHAAFMSRREQVLRAIAQNQDAPVENVAAQEETAVNPLQYRPRMRDEPVNAERRLLKKRNMSDYILASGYSSYGASTQPQMKSVYYPPQQQPSQQQLNPFPQGSQIQQQQPNQFVQDGQQAYQFPQGSAGQQQFPQ</sequence>
<evidence type="ECO:0000313" key="1">
    <source>
        <dbReference type="Proteomes" id="UP000887580"/>
    </source>
</evidence>
<dbReference type="WBParaSite" id="PS1159_v2.g2925.t1">
    <property type="protein sequence ID" value="PS1159_v2.g2925.t1"/>
    <property type="gene ID" value="PS1159_v2.g2925"/>
</dbReference>
<accession>A0AC35G938</accession>